<dbReference type="AlphaFoldDB" id="A0A401T7I0"/>
<protein>
    <submittedName>
        <fullName evidence="2">Uncharacterized protein</fullName>
    </submittedName>
</protein>
<gene>
    <name evidence="2" type="ORF">chiPu_0017115</name>
</gene>
<accession>A0A401T7I0</accession>
<feature type="compositionally biased region" description="Acidic residues" evidence="1">
    <location>
        <begin position="99"/>
        <end position="108"/>
    </location>
</feature>
<feature type="compositionally biased region" description="Basic residues" evidence="1">
    <location>
        <begin position="83"/>
        <end position="93"/>
    </location>
</feature>
<dbReference type="EMBL" id="BEZZ01001217">
    <property type="protein sequence ID" value="GCC38600.1"/>
    <property type="molecule type" value="Genomic_DNA"/>
</dbReference>
<organism evidence="2 3">
    <name type="scientific">Chiloscyllium punctatum</name>
    <name type="common">Brownbanded bambooshark</name>
    <name type="synonym">Hemiscyllium punctatum</name>
    <dbReference type="NCBI Taxonomy" id="137246"/>
    <lineage>
        <taxon>Eukaryota</taxon>
        <taxon>Metazoa</taxon>
        <taxon>Chordata</taxon>
        <taxon>Craniata</taxon>
        <taxon>Vertebrata</taxon>
        <taxon>Chondrichthyes</taxon>
        <taxon>Elasmobranchii</taxon>
        <taxon>Galeomorphii</taxon>
        <taxon>Galeoidea</taxon>
        <taxon>Orectolobiformes</taxon>
        <taxon>Hemiscylliidae</taxon>
        <taxon>Chiloscyllium</taxon>
    </lineage>
</organism>
<comment type="caution">
    <text evidence="2">The sequence shown here is derived from an EMBL/GenBank/DDBJ whole genome shotgun (WGS) entry which is preliminary data.</text>
</comment>
<feature type="region of interest" description="Disordered" evidence="1">
    <location>
        <begin position="1"/>
        <end position="132"/>
    </location>
</feature>
<sequence>PVSDMSSDGVWLQSGGSVPVGGKLRTPILTSTILRPPQWDTRSLQSSDDQDSEKGSESEFTQSHSWLESQRQNKKVQKDRQQKNRMRQRHKKQQLLSLMEEDGEESETGEMISDATSEHSDANSEISLAPPIRQGRAGLLQDLFDSSILDIDDF</sequence>
<keyword evidence="3" id="KW-1185">Reference proteome</keyword>
<evidence type="ECO:0000313" key="3">
    <source>
        <dbReference type="Proteomes" id="UP000287033"/>
    </source>
</evidence>
<name>A0A401T7I0_CHIPU</name>
<reference evidence="2 3" key="1">
    <citation type="journal article" date="2018" name="Nat. Ecol. Evol.">
        <title>Shark genomes provide insights into elasmobranch evolution and the origin of vertebrates.</title>
        <authorList>
            <person name="Hara Y"/>
            <person name="Yamaguchi K"/>
            <person name="Onimaru K"/>
            <person name="Kadota M"/>
            <person name="Koyanagi M"/>
            <person name="Keeley SD"/>
            <person name="Tatsumi K"/>
            <person name="Tanaka K"/>
            <person name="Motone F"/>
            <person name="Kageyama Y"/>
            <person name="Nozu R"/>
            <person name="Adachi N"/>
            <person name="Nishimura O"/>
            <person name="Nakagawa R"/>
            <person name="Tanegashima C"/>
            <person name="Kiyatake I"/>
            <person name="Matsumoto R"/>
            <person name="Murakumo K"/>
            <person name="Nishida K"/>
            <person name="Terakita A"/>
            <person name="Kuratani S"/>
            <person name="Sato K"/>
            <person name="Hyodo S Kuraku.S."/>
        </authorList>
    </citation>
    <scope>NUCLEOTIDE SEQUENCE [LARGE SCALE GENOMIC DNA]</scope>
</reference>
<proteinExistence type="predicted"/>
<evidence type="ECO:0000256" key="1">
    <source>
        <dbReference type="SAM" id="MobiDB-lite"/>
    </source>
</evidence>
<evidence type="ECO:0000313" key="2">
    <source>
        <dbReference type="EMBL" id="GCC38600.1"/>
    </source>
</evidence>
<feature type="compositionally biased region" description="Polar residues" evidence="1">
    <location>
        <begin position="58"/>
        <end position="70"/>
    </location>
</feature>
<feature type="non-terminal residue" evidence="2">
    <location>
        <position position="1"/>
    </location>
</feature>
<dbReference type="OrthoDB" id="10523582at2759"/>
<dbReference type="Proteomes" id="UP000287033">
    <property type="component" value="Unassembled WGS sequence"/>
</dbReference>